<accession>A0ACC3D3C1</accession>
<feature type="non-terminal residue" evidence="1">
    <location>
        <position position="106"/>
    </location>
</feature>
<keyword evidence="2" id="KW-1185">Reference proteome</keyword>
<evidence type="ECO:0000313" key="2">
    <source>
        <dbReference type="Proteomes" id="UP001186974"/>
    </source>
</evidence>
<dbReference type="EMBL" id="JAWDJW010008065">
    <property type="protein sequence ID" value="KAK3061105.1"/>
    <property type="molecule type" value="Genomic_DNA"/>
</dbReference>
<evidence type="ECO:0000313" key="1">
    <source>
        <dbReference type="EMBL" id="KAK3061105.1"/>
    </source>
</evidence>
<comment type="caution">
    <text evidence="1">The sequence shown here is derived from an EMBL/GenBank/DDBJ whole genome shotgun (WGS) entry which is preliminary data.</text>
</comment>
<organism evidence="1 2">
    <name type="scientific">Coniosporium uncinatum</name>
    <dbReference type="NCBI Taxonomy" id="93489"/>
    <lineage>
        <taxon>Eukaryota</taxon>
        <taxon>Fungi</taxon>
        <taxon>Dikarya</taxon>
        <taxon>Ascomycota</taxon>
        <taxon>Pezizomycotina</taxon>
        <taxon>Dothideomycetes</taxon>
        <taxon>Dothideomycetes incertae sedis</taxon>
        <taxon>Coniosporium</taxon>
    </lineage>
</organism>
<sequence>MAEEKRDLEKVTSRPSIVQGSLHHVPSATEKQIRDIGAELYQEIDQYDPAELEAERAIVRRKLDWVIMPIICITYTIQFLDKLSLNYASAYSLIPDLGLQGQRYSW</sequence>
<dbReference type="Proteomes" id="UP001186974">
    <property type="component" value="Unassembled WGS sequence"/>
</dbReference>
<protein>
    <submittedName>
        <fullName evidence="1">Uncharacterized protein</fullName>
    </submittedName>
</protein>
<proteinExistence type="predicted"/>
<reference evidence="1" key="1">
    <citation type="submission" date="2024-09" db="EMBL/GenBank/DDBJ databases">
        <title>Black Yeasts Isolated from many extreme environments.</title>
        <authorList>
            <person name="Coleine C."/>
            <person name="Stajich J.E."/>
            <person name="Selbmann L."/>
        </authorList>
    </citation>
    <scope>NUCLEOTIDE SEQUENCE</scope>
    <source>
        <strain evidence="1">CCFEE 5737</strain>
    </source>
</reference>
<gene>
    <name evidence="1" type="ORF">LTS18_007012</name>
</gene>
<name>A0ACC3D3C1_9PEZI</name>